<feature type="domain" description="TniQ" evidence="1">
    <location>
        <begin position="15"/>
        <end position="145"/>
    </location>
</feature>
<name>A0A0J6SD94_9HYPH</name>
<evidence type="ECO:0000259" key="1">
    <source>
        <dbReference type="Pfam" id="PF06527"/>
    </source>
</evidence>
<dbReference type="PATRIC" id="fig|298794.3.peg.3021"/>
<proteinExistence type="predicted"/>
<dbReference type="Pfam" id="PF06527">
    <property type="entry name" value="TniQ"/>
    <property type="match status" value="1"/>
</dbReference>
<dbReference type="InterPro" id="IPR009492">
    <property type="entry name" value="TniQ"/>
</dbReference>
<gene>
    <name evidence="2" type="ORF">VQ02_26250</name>
</gene>
<dbReference type="RefSeq" id="WP_048447181.1">
    <property type="nucleotide sequence ID" value="NZ_LABY01000200.1"/>
</dbReference>
<reference evidence="2 3" key="1">
    <citation type="submission" date="2015-03" db="EMBL/GenBank/DDBJ databases">
        <title>Genome sequencing of Methylobacterium variabile DSM 16961.</title>
        <authorList>
            <person name="Chaudhry V."/>
            <person name="Patil P.B."/>
        </authorList>
    </citation>
    <scope>NUCLEOTIDE SEQUENCE [LARGE SCALE GENOMIC DNA]</scope>
    <source>
        <strain evidence="2 3">DSM 16961</strain>
    </source>
</reference>
<dbReference type="Proteomes" id="UP000035955">
    <property type="component" value="Unassembled WGS sequence"/>
</dbReference>
<dbReference type="EMBL" id="LABY01000200">
    <property type="protein sequence ID" value="KMO31328.1"/>
    <property type="molecule type" value="Genomic_DNA"/>
</dbReference>
<accession>A0A0J6SD94</accession>
<organism evidence="2 3">
    <name type="scientific">Methylobacterium variabile</name>
    <dbReference type="NCBI Taxonomy" id="298794"/>
    <lineage>
        <taxon>Bacteria</taxon>
        <taxon>Pseudomonadati</taxon>
        <taxon>Pseudomonadota</taxon>
        <taxon>Alphaproteobacteria</taxon>
        <taxon>Hyphomicrobiales</taxon>
        <taxon>Methylobacteriaceae</taxon>
        <taxon>Methylobacterium</taxon>
    </lineage>
</organism>
<evidence type="ECO:0000313" key="3">
    <source>
        <dbReference type="Proteomes" id="UP000035955"/>
    </source>
</evidence>
<evidence type="ECO:0000313" key="2">
    <source>
        <dbReference type="EMBL" id="KMO31328.1"/>
    </source>
</evidence>
<keyword evidence="3" id="KW-1185">Reference proteome</keyword>
<comment type="caution">
    <text evidence="2">The sequence shown here is derived from an EMBL/GenBank/DDBJ whole genome shotgun (WGS) entry which is preliminary data.</text>
</comment>
<sequence length="614" mass="68015">MRLPSARLRPSLPHLAGEAPASFVSRLAQLHLGRNASAPFFCADMGLNFRGIVDGDHDALGALAGLAGADPDRLAADALRRVPDGQTFRTELFPGRHLLRTALRVCPACLLEDCGQASRPETAAYGRAVWSIMAIRTCREHGMGLVELEHQETSRNHDFARLLKPHLPDLGALSERATRRTASGLETYVLDRLDDGRGNIPWLDTLPLHVGIGVCETIGAVARFGRDVRFNALSDDDWCAAGTTGVAIAEQGEVGIREFMDGLVRSYPYTRGATEGPQAVLGRWFKVLCFEKLHPDFDVVRNLVADFIVERMPFGPGDTIFGKPVERRVLHSVHTASQELRIHPKRLRKILQATDILTKEQAELPNGSVLFDAVAASSTLADAADGLFMTEVEEYLGAGRVQTKLLVDGRFIKPMFPKRPELDHLFRRRDLDAFLTRLFADAVPVAEPDEDMVDVQRAVKKVCCSTVEILDLVLGRKLAWVGRRSDAHGFSALLVRVSEVRVRTRGSMDGFTTARAVEKVMRTSSAVVRKLIDLGFLETTTIVSPLNRCPVNVIREANLEAFRAEHVTLFEAMATTGVHFRQLQKRLTELGIEPRIRREEVGAAFYRRSDLARI</sequence>
<dbReference type="OrthoDB" id="7595282at2"/>
<dbReference type="AlphaFoldDB" id="A0A0J6SD94"/>
<protein>
    <recommendedName>
        <fullName evidence="1">TniQ domain-containing protein</fullName>
    </recommendedName>
</protein>